<dbReference type="EC" id="3.6.1.63" evidence="1"/>
<sequence>MDARSIETHGPIIFCKSGPGVRKRYRNLAWVKCPGLASELGISGSHDDATLAHVEASVRYGMTIAKFPTTLEAAKGCQALNMKVLMVAPNVVRGGSHSGNVAAAGLTDRGEIAIGLRVDLVQAKRRAGRPVVQQVWRQAKRVF</sequence>
<comment type="caution">
    <text evidence="1">The sequence shown here is derived from an EMBL/GenBank/DDBJ whole genome shotgun (WGS) entry which is preliminary data.</text>
</comment>
<evidence type="ECO:0000313" key="1">
    <source>
        <dbReference type="EMBL" id="KAF2406030.1"/>
    </source>
</evidence>
<organism evidence="1 2">
    <name type="scientific">Pseudomonas antarctica</name>
    <dbReference type="NCBI Taxonomy" id="219572"/>
    <lineage>
        <taxon>Bacteria</taxon>
        <taxon>Pseudomonadati</taxon>
        <taxon>Pseudomonadota</taxon>
        <taxon>Gammaproteobacteria</taxon>
        <taxon>Pseudomonadales</taxon>
        <taxon>Pseudomonadaceae</taxon>
        <taxon>Pseudomonas</taxon>
    </lineage>
</organism>
<accession>A0ABQ6ZNR1</accession>
<name>A0ABQ6ZNR1_9PSED</name>
<dbReference type="Proteomes" id="UP000748067">
    <property type="component" value="Unassembled WGS sequence"/>
</dbReference>
<keyword evidence="1" id="KW-0378">Hydrolase</keyword>
<gene>
    <name evidence="1" type="primary">phnM</name>
    <name evidence="1" type="ORF">PSAN_52550</name>
</gene>
<dbReference type="GO" id="GO:0016787">
    <property type="term" value="F:hydrolase activity"/>
    <property type="evidence" value="ECO:0007669"/>
    <property type="project" value="UniProtKB-KW"/>
</dbReference>
<protein>
    <submittedName>
        <fullName evidence="1">Alpha-D-ribose 1-methylphosphonate 5-triphosphate diphosphatase</fullName>
        <ecNumber evidence="1">3.6.1.63</ecNumber>
    </submittedName>
</protein>
<evidence type="ECO:0000313" key="2">
    <source>
        <dbReference type="Proteomes" id="UP000748067"/>
    </source>
</evidence>
<reference evidence="1 2" key="1">
    <citation type="submission" date="2015-01" db="EMBL/GenBank/DDBJ databases">
        <title>Genome Sequence of Pseudomonas antarctica CMS 35.</title>
        <authorList>
            <person name="Voget S."/>
            <person name="Chow J."/>
            <person name="Daniel R."/>
            <person name="Streit W."/>
        </authorList>
    </citation>
    <scope>NUCLEOTIDE SEQUENCE [LARGE SCALE GENOMIC DNA]</scope>
    <source>
        <strain evidence="1 2">CMS 35</strain>
    </source>
</reference>
<proteinExistence type="predicted"/>
<keyword evidence="2" id="KW-1185">Reference proteome</keyword>
<dbReference type="EMBL" id="JXDI01000004">
    <property type="protein sequence ID" value="KAF2406030.1"/>
    <property type="molecule type" value="Genomic_DNA"/>
</dbReference>